<proteinExistence type="predicted"/>
<sequence length="33" mass="3406">MSPSMCTHLHVEVLGATALMNRQSSLCVSGASS</sequence>
<dbReference type="Proteomes" id="UP000054721">
    <property type="component" value="Unassembled WGS sequence"/>
</dbReference>
<gene>
    <name evidence="1" type="ORF">T02_8254</name>
</gene>
<evidence type="ECO:0000313" key="2">
    <source>
        <dbReference type="Proteomes" id="UP000054721"/>
    </source>
</evidence>
<reference evidence="1 2" key="1">
    <citation type="submission" date="2015-05" db="EMBL/GenBank/DDBJ databases">
        <title>Evolution of Trichinella species and genotypes.</title>
        <authorList>
            <person name="Korhonen P.K."/>
            <person name="Edoardo P."/>
            <person name="Giuseppe L.R."/>
            <person name="Gasser R.B."/>
        </authorList>
    </citation>
    <scope>NUCLEOTIDE SEQUENCE [LARGE SCALE GENOMIC DNA]</scope>
    <source>
        <strain evidence="1">ISS10</strain>
    </source>
</reference>
<dbReference type="AlphaFoldDB" id="A0A0V1KIM7"/>
<comment type="caution">
    <text evidence="1">The sequence shown here is derived from an EMBL/GenBank/DDBJ whole genome shotgun (WGS) entry which is preliminary data.</text>
</comment>
<protein>
    <submittedName>
        <fullName evidence="1">Uncharacterized protein</fullName>
    </submittedName>
</protein>
<keyword evidence="2" id="KW-1185">Reference proteome</keyword>
<organism evidence="1 2">
    <name type="scientific">Trichinella nativa</name>
    <dbReference type="NCBI Taxonomy" id="6335"/>
    <lineage>
        <taxon>Eukaryota</taxon>
        <taxon>Metazoa</taxon>
        <taxon>Ecdysozoa</taxon>
        <taxon>Nematoda</taxon>
        <taxon>Enoplea</taxon>
        <taxon>Dorylaimia</taxon>
        <taxon>Trichinellida</taxon>
        <taxon>Trichinellidae</taxon>
        <taxon>Trichinella</taxon>
    </lineage>
</organism>
<dbReference type="EMBL" id="JYDW01001518">
    <property type="protein sequence ID" value="KRZ47043.1"/>
    <property type="molecule type" value="Genomic_DNA"/>
</dbReference>
<evidence type="ECO:0000313" key="1">
    <source>
        <dbReference type="EMBL" id="KRZ47043.1"/>
    </source>
</evidence>
<accession>A0A0V1KIM7</accession>
<name>A0A0V1KIM7_9BILA</name>